<keyword evidence="2" id="KW-0808">Transferase</keyword>
<dbReference type="SUPFAM" id="SSF69593">
    <property type="entry name" value="Glycerol-3-phosphate (1)-acyltransferase"/>
    <property type="match status" value="1"/>
</dbReference>
<sequence length="273" mass="31454">MDLSKRPSPKEVKQMFQLFKPLFWLNDPVFYDAHLIPKEGPVLFVGNHTLLGLWDASIMWFKLYNDKDIFTYSLGDRAHFQVPFWRTLAGKFGMVEASRENCTQLMKDKQYTLVFPGGAREAFKNKGEAYKLKWDNRTGFAKMAIEHQCTIVPFSAVGAEECYELVWDSEEILSSPLGTLLKQFGARKDMVIPLVKGVGLTPLPKPQRFYYKFGEPISTEKYKGMLKDENAIQELKSTVRQSVEAGIQDLLEIRNNDPNKTLFKRILSQMLHK</sequence>
<gene>
    <name evidence="2" type="ORF">HELGO_WM30340</name>
</gene>
<organism evidence="2">
    <name type="scientific">uncultured Aureispira sp</name>
    <dbReference type="NCBI Taxonomy" id="1331704"/>
    <lineage>
        <taxon>Bacteria</taxon>
        <taxon>Pseudomonadati</taxon>
        <taxon>Bacteroidota</taxon>
        <taxon>Saprospiria</taxon>
        <taxon>Saprospirales</taxon>
        <taxon>Saprospiraceae</taxon>
        <taxon>Aureispira</taxon>
        <taxon>environmental samples</taxon>
    </lineage>
</organism>
<evidence type="ECO:0000259" key="1">
    <source>
        <dbReference type="SMART" id="SM00563"/>
    </source>
</evidence>
<proteinExistence type="predicted"/>
<dbReference type="PANTHER" id="PTHR22753">
    <property type="entry name" value="TRANSMEMBRANE PROTEIN 68"/>
    <property type="match status" value="1"/>
</dbReference>
<dbReference type="InterPro" id="IPR002123">
    <property type="entry name" value="Plipid/glycerol_acylTrfase"/>
</dbReference>
<reference evidence="2" key="1">
    <citation type="submission" date="2020-01" db="EMBL/GenBank/DDBJ databases">
        <authorList>
            <person name="Meier V. D."/>
            <person name="Meier V D."/>
        </authorList>
    </citation>
    <scope>NUCLEOTIDE SEQUENCE</scope>
    <source>
        <strain evidence="2">HLG_WM_MAG_10</strain>
    </source>
</reference>
<dbReference type="GO" id="GO:0003841">
    <property type="term" value="F:1-acylglycerol-3-phosphate O-acyltransferase activity"/>
    <property type="evidence" value="ECO:0007669"/>
    <property type="project" value="UniProtKB-EC"/>
</dbReference>
<accession>A0A6S6RV02</accession>
<dbReference type="GO" id="GO:0016020">
    <property type="term" value="C:membrane"/>
    <property type="evidence" value="ECO:0007669"/>
    <property type="project" value="TreeGrafter"/>
</dbReference>
<dbReference type="SMART" id="SM00563">
    <property type="entry name" value="PlsC"/>
    <property type="match status" value="1"/>
</dbReference>
<dbReference type="CDD" id="cd07987">
    <property type="entry name" value="LPLAT_MGAT-like"/>
    <property type="match status" value="1"/>
</dbReference>
<keyword evidence="2" id="KW-0012">Acyltransferase</keyword>
<dbReference type="EMBL" id="CACVAQ010000055">
    <property type="protein sequence ID" value="CAA6800643.1"/>
    <property type="molecule type" value="Genomic_DNA"/>
</dbReference>
<dbReference type="PANTHER" id="PTHR22753:SF48">
    <property type="entry name" value="PHOSPHOLIPID_GLYCEROL ACYLTRANSFERASE DOMAIN-CONTAINING PROTEIN"/>
    <property type="match status" value="1"/>
</dbReference>
<dbReference type="AlphaFoldDB" id="A0A6S6RV02"/>
<dbReference type="Pfam" id="PF01553">
    <property type="entry name" value="Acyltransferase"/>
    <property type="match status" value="1"/>
</dbReference>
<dbReference type="EC" id="2.3.1.51" evidence="2"/>
<protein>
    <submittedName>
        <fullName evidence="2">1-acyl-sn-glycerol-3-phosphate acyltransferase (EC)</fullName>
        <ecNumber evidence="2">2.3.1.51</ecNumber>
    </submittedName>
</protein>
<name>A0A6S6RV02_9BACT</name>
<evidence type="ECO:0000313" key="2">
    <source>
        <dbReference type="EMBL" id="CAA6800643.1"/>
    </source>
</evidence>
<feature type="domain" description="Phospholipid/glycerol acyltransferase" evidence="1">
    <location>
        <begin position="42"/>
        <end position="159"/>
    </location>
</feature>